<dbReference type="RefSeq" id="WP_123807884.1">
    <property type="nucleotide sequence ID" value="NZ_RKRK01000003.1"/>
</dbReference>
<evidence type="ECO:0000256" key="8">
    <source>
        <dbReference type="RuleBase" id="RU365092"/>
    </source>
</evidence>
<comment type="subcellular location">
    <subcellularLocation>
        <location evidence="1 8">Cell membrane</location>
        <topology evidence="1 8">Multi-pass membrane protein</topology>
    </subcellularLocation>
</comment>
<evidence type="ECO:0000256" key="2">
    <source>
        <dbReference type="ARBA" id="ARBA00010100"/>
    </source>
</evidence>
<evidence type="ECO:0000256" key="5">
    <source>
        <dbReference type="ARBA" id="ARBA00022692"/>
    </source>
</evidence>
<feature type="transmembrane region" description="Helical" evidence="8">
    <location>
        <begin position="295"/>
        <end position="314"/>
    </location>
</feature>
<dbReference type="AlphaFoldDB" id="A0A3N5BG74"/>
<feature type="transmembrane region" description="Helical" evidence="8">
    <location>
        <begin position="218"/>
        <end position="238"/>
    </location>
</feature>
<dbReference type="Pfam" id="PF02652">
    <property type="entry name" value="Lactate_perm"/>
    <property type="match status" value="1"/>
</dbReference>
<keyword evidence="6 8" id="KW-1133">Transmembrane helix</keyword>
<dbReference type="PANTHER" id="PTHR30003:SF0">
    <property type="entry name" value="GLYCOLATE PERMEASE GLCA-RELATED"/>
    <property type="match status" value="1"/>
</dbReference>
<feature type="transmembrane region" description="Helical" evidence="8">
    <location>
        <begin position="380"/>
        <end position="396"/>
    </location>
</feature>
<dbReference type="OrthoDB" id="9761056at2"/>
<feature type="transmembrane region" description="Helical" evidence="8">
    <location>
        <begin position="434"/>
        <end position="454"/>
    </location>
</feature>
<dbReference type="GO" id="GO:0015129">
    <property type="term" value="F:lactate transmembrane transporter activity"/>
    <property type="evidence" value="ECO:0007669"/>
    <property type="project" value="UniProtKB-UniRule"/>
</dbReference>
<proteinExistence type="inferred from homology"/>
<protein>
    <recommendedName>
        <fullName evidence="8">L-lactate permease</fullName>
    </recommendedName>
</protein>
<feature type="transmembrane region" description="Helical" evidence="8">
    <location>
        <begin position="466"/>
        <end position="495"/>
    </location>
</feature>
<feature type="transmembrane region" description="Helical" evidence="8">
    <location>
        <begin position="408"/>
        <end position="427"/>
    </location>
</feature>
<feature type="transmembrane region" description="Helical" evidence="8">
    <location>
        <begin position="244"/>
        <end position="261"/>
    </location>
</feature>
<evidence type="ECO:0000256" key="3">
    <source>
        <dbReference type="ARBA" id="ARBA00022448"/>
    </source>
</evidence>
<evidence type="ECO:0000256" key="7">
    <source>
        <dbReference type="ARBA" id="ARBA00023136"/>
    </source>
</evidence>
<feature type="transmembrane region" description="Helical" evidence="8">
    <location>
        <begin position="62"/>
        <end position="78"/>
    </location>
</feature>
<sequence length="528" mass="56137">MLMLVALSAIIAPFLFVVLLRMPAMKGMAISALIVSLLGIFVWGMEWKVILAAILQGAHKTLTILLIMFGALLLLNTLRNTGAVKRINEGFRSISTDMRVQVIIVAFLFGSLLEGASGFGTPAMVTAPLMLALGFRPLVAVTTALIADSVAVSFGAVGTPVLVGLSTLKGAPENIMNSATVNVTLIDLMAGVFIPTILVFVMTWFFGKGNNVKATLEILPWTLMIGIVYVLSSLGVAYAMGPEFVAILASLITLIVALVTARKNILMPKTEWLDAIDEDYIIEETKSTMSLAKAWAPYLIVVVLLLLTRVVPPIKEVTTSLIDLSWNNILGYETISSGWEFLYSPGTILAIAALLTVFVQKKSVDNFTKAATKSLFTIKNTGITLIATLAMVHVFTNSGLNTNDLVGMPTYIANGMASAFGNVWIFFAPFLGALGSFITGSATVSTLTFAPIQFEIAESINSNPEVILAAQLIGAASGNMICIHNVVAVCAVVDMEGNEGSVIRKTLGVAMVYCLLAGIGGFILLSIL</sequence>
<dbReference type="Proteomes" id="UP000277108">
    <property type="component" value="Unassembled WGS sequence"/>
</dbReference>
<feature type="transmembrane region" description="Helical" evidence="8">
    <location>
        <begin position="30"/>
        <end position="55"/>
    </location>
</feature>
<keyword evidence="3 8" id="KW-0813">Transport</keyword>
<reference evidence="9 10" key="1">
    <citation type="submission" date="2018-11" db="EMBL/GenBank/DDBJ databases">
        <title>Genomic Encyclopedia of Type Strains, Phase IV (KMG-IV): sequencing the most valuable type-strain genomes for metagenomic binning, comparative biology and taxonomic classification.</title>
        <authorList>
            <person name="Goeker M."/>
        </authorList>
    </citation>
    <scope>NUCLEOTIDE SEQUENCE [LARGE SCALE GENOMIC DNA]</scope>
    <source>
        <strain evidence="9 10">DSM 29158</strain>
    </source>
</reference>
<comment type="caution">
    <text evidence="9">The sequence shown here is derived from an EMBL/GenBank/DDBJ whole genome shotgun (WGS) entry which is preliminary data.</text>
</comment>
<keyword evidence="5 8" id="KW-0812">Transmembrane</keyword>
<dbReference type="GO" id="GO:0005886">
    <property type="term" value="C:plasma membrane"/>
    <property type="evidence" value="ECO:0007669"/>
    <property type="project" value="UniProtKB-SubCell"/>
</dbReference>
<feature type="transmembrane region" description="Helical" evidence="8">
    <location>
        <begin position="183"/>
        <end position="206"/>
    </location>
</feature>
<accession>A0A3N5BG74</accession>
<evidence type="ECO:0000313" key="10">
    <source>
        <dbReference type="Proteomes" id="UP000277108"/>
    </source>
</evidence>
<comment type="function">
    <text evidence="8">Uptake of L-lactate across the membrane. Can also transport D-lactate and glycolate.</text>
</comment>
<evidence type="ECO:0000256" key="4">
    <source>
        <dbReference type="ARBA" id="ARBA00022475"/>
    </source>
</evidence>
<name>A0A3N5BG74_9BACL</name>
<evidence type="ECO:0000313" key="9">
    <source>
        <dbReference type="EMBL" id="RPF56517.1"/>
    </source>
</evidence>
<keyword evidence="4 8" id="KW-1003">Cell membrane</keyword>
<dbReference type="InterPro" id="IPR003804">
    <property type="entry name" value="Lactate_perm"/>
</dbReference>
<feature type="transmembrane region" description="Helical" evidence="8">
    <location>
        <begin position="341"/>
        <end position="359"/>
    </location>
</feature>
<evidence type="ECO:0000256" key="6">
    <source>
        <dbReference type="ARBA" id="ARBA00022989"/>
    </source>
</evidence>
<dbReference type="GO" id="GO:0015295">
    <property type="term" value="F:solute:proton symporter activity"/>
    <property type="evidence" value="ECO:0007669"/>
    <property type="project" value="TreeGrafter"/>
</dbReference>
<evidence type="ECO:0000256" key="1">
    <source>
        <dbReference type="ARBA" id="ARBA00004651"/>
    </source>
</evidence>
<dbReference type="EMBL" id="RKRK01000003">
    <property type="protein sequence ID" value="RPF56517.1"/>
    <property type="molecule type" value="Genomic_DNA"/>
</dbReference>
<dbReference type="PANTHER" id="PTHR30003">
    <property type="entry name" value="L-LACTATE PERMEASE"/>
    <property type="match status" value="1"/>
</dbReference>
<organism evidence="9 10">
    <name type="scientific">Abyssicoccus albus</name>
    <dbReference type="NCBI Taxonomy" id="1817405"/>
    <lineage>
        <taxon>Bacteria</taxon>
        <taxon>Bacillati</taxon>
        <taxon>Bacillota</taxon>
        <taxon>Bacilli</taxon>
        <taxon>Bacillales</taxon>
        <taxon>Abyssicoccaceae</taxon>
    </lineage>
</organism>
<keyword evidence="10" id="KW-1185">Reference proteome</keyword>
<comment type="similarity">
    <text evidence="2 8">Belongs to the lactate permease family.</text>
</comment>
<keyword evidence="7 8" id="KW-0472">Membrane</keyword>
<gene>
    <name evidence="9" type="ORF">EDD62_1155</name>
</gene>
<feature type="transmembrane region" description="Helical" evidence="8">
    <location>
        <begin position="98"/>
        <end position="117"/>
    </location>
</feature>
<feature type="transmembrane region" description="Helical" evidence="8">
    <location>
        <begin position="507"/>
        <end position="527"/>
    </location>
</feature>